<keyword evidence="6" id="KW-0067">ATP-binding</keyword>
<sequence length="500" mass="55625">MKTDYILGLDQSTSGTKALVVNSEGQIIFKESKQHKQYYPHDDWVEHDPLEIYENVKKLLNEVIDTAPIKAGEIKVLSITNQRETVVVWDKDTGEPIYNAVVWQCRRTTTICQQLKDQGYERTVKSKTGLTIDPYFSASKVKWILDHVEGAKEKAAKGKLLLGTIDSWLIWKLTEGNVHATDVTNASRTLLFNIHTLQWDDELLEIFDIPRSMLPVVKNCDSMYGETTDLALLQVPISGVIGDSQGALFGQRCFEKGMAKATFGTGTSLLVHTDDLVETKNGLVTSVAWGYEGKVNYALEGIIRATGDVINWMYKDLELFNDFEEAEHLVKDLSSNQGVYLVPAFVGLGAPYWSPNTRAAIIGMSRATGKAHIIRAGLESIAYQVKDIIHLIEKEAGIKIKSLKVDGGATSNQFLVQYIADMLGISVIASNTAELSSMGSVYLGGLGVGIWNSIDEIIDLNQSNKVYLAEMADEYRVRYYQEWKAAVESVLVEDDFMVSK</sequence>
<dbReference type="NCBIfam" id="NF000756">
    <property type="entry name" value="PRK00047.1"/>
    <property type="match status" value="1"/>
</dbReference>
<keyword evidence="2 10" id="KW-0808">Transferase</keyword>
<dbReference type="InterPro" id="IPR000577">
    <property type="entry name" value="Carb_kinase_FGGY"/>
</dbReference>
<dbReference type="InterPro" id="IPR018484">
    <property type="entry name" value="FGGY_N"/>
</dbReference>
<comment type="caution">
    <text evidence="10">The sequence shown here is derived from an EMBL/GenBank/DDBJ whole genome shotgun (WGS) entry which is preliminary data.</text>
</comment>
<keyword evidence="5" id="KW-0319">Glycerol metabolism</keyword>
<evidence type="ECO:0000259" key="9">
    <source>
        <dbReference type="Pfam" id="PF02782"/>
    </source>
</evidence>
<evidence type="ECO:0000256" key="2">
    <source>
        <dbReference type="ARBA" id="ARBA00022679"/>
    </source>
</evidence>
<dbReference type="Gene3D" id="3.30.420.40">
    <property type="match status" value="2"/>
</dbReference>
<accession>A0ABS2MXF6</accession>
<dbReference type="PANTHER" id="PTHR10196:SF69">
    <property type="entry name" value="GLYCEROL KINASE"/>
    <property type="match status" value="1"/>
</dbReference>
<keyword evidence="3" id="KW-0547">Nucleotide-binding</keyword>
<evidence type="ECO:0000313" key="11">
    <source>
        <dbReference type="Proteomes" id="UP001296943"/>
    </source>
</evidence>
<dbReference type="InterPro" id="IPR005999">
    <property type="entry name" value="Glycerol_kin"/>
</dbReference>
<dbReference type="EMBL" id="JAFBDR010000004">
    <property type="protein sequence ID" value="MBM7570579.1"/>
    <property type="molecule type" value="Genomic_DNA"/>
</dbReference>
<evidence type="ECO:0000256" key="7">
    <source>
        <dbReference type="ARBA" id="ARBA00043149"/>
    </source>
</evidence>
<dbReference type="GO" id="GO:0004370">
    <property type="term" value="F:glycerol kinase activity"/>
    <property type="evidence" value="ECO:0007669"/>
    <property type="project" value="UniProtKB-EC"/>
</dbReference>
<comment type="similarity">
    <text evidence="1">Belongs to the FGGY kinase family.</text>
</comment>
<dbReference type="InterPro" id="IPR043129">
    <property type="entry name" value="ATPase_NBD"/>
</dbReference>
<dbReference type="PANTHER" id="PTHR10196">
    <property type="entry name" value="SUGAR KINASE"/>
    <property type="match status" value="1"/>
</dbReference>
<proteinExistence type="inferred from homology"/>
<feature type="domain" description="Carbohydrate kinase FGGY N-terminal" evidence="8">
    <location>
        <begin position="5"/>
        <end position="250"/>
    </location>
</feature>
<evidence type="ECO:0000256" key="6">
    <source>
        <dbReference type="ARBA" id="ARBA00022840"/>
    </source>
</evidence>
<dbReference type="CDD" id="cd07769">
    <property type="entry name" value="ASKHA_NBD_FGGY_GK"/>
    <property type="match status" value="1"/>
</dbReference>
<name>A0ABS2MXF6_9BACI</name>
<evidence type="ECO:0000313" key="10">
    <source>
        <dbReference type="EMBL" id="MBM7570579.1"/>
    </source>
</evidence>
<protein>
    <recommendedName>
        <fullName evidence="7">ATP:glycerol 3-phosphotransferase</fullName>
    </recommendedName>
</protein>
<gene>
    <name evidence="10" type="ORF">JOC48_001057</name>
</gene>
<dbReference type="PIRSF" id="PIRSF000538">
    <property type="entry name" value="GlpK"/>
    <property type="match status" value="1"/>
</dbReference>
<evidence type="ECO:0000256" key="5">
    <source>
        <dbReference type="ARBA" id="ARBA00022798"/>
    </source>
</evidence>
<feature type="domain" description="Carbohydrate kinase FGGY C-terminal" evidence="9">
    <location>
        <begin position="260"/>
        <end position="445"/>
    </location>
</feature>
<organism evidence="10 11">
    <name type="scientific">Aquibacillus albus</name>
    <dbReference type="NCBI Taxonomy" id="1168171"/>
    <lineage>
        <taxon>Bacteria</taxon>
        <taxon>Bacillati</taxon>
        <taxon>Bacillota</taxon>
        <taxon>Bacilli</taxon>
        <taxon>Bacillales</taxon>
        <taxon>Bacillaceae</taxon>
        <taxon>Aquibacillus</taxon>
    </lineage>
</organism>
<dbReference type="Pfam" id="PF00370">
    <property type="entry name" value="FGGY_N"/>
    <property type="match status" value="1"/>
</dbReference>
<dbReference type="RefSeq" id="WP_204498005.1">
    <property type="nucleotide sequence ID" value="NZ_JAFBDR010000004.1"/>
</dbReference>
<dbReference type="InterPro" id="IPR018483">
    <property type="entry name" value="Carb_kinase_FGGY_CS"/>
</dbReference>
<dbReference type="PROSITE" id="PS00933">
    <property type="entry name" value="FGGY_KINASES_1"/>
    <property type="match status" value="1"/>
</dbReference>
<dbReference type="Proteomes" id="UP001296943">
    <property type="component" value="Unassembled WGS sequence"/>
</dbReference>
<evidence type="ECO:0000259" key="8">
    <source>
        <dbReference type="Pfam" id="PF00370"/>
    </source>
</evidence>
<dbReference type="NCBIfam" id="TIGR01311">
    <property type="entry name" value="glycerol_kin"/>
    <property type="match status" value="1"/>
</dbReference>
<dbReference type="InterPro" id="IPR018485">
    <property type="entry name" value="FGGY_C"/>
</dbReference>
<keyword evidence="11" id="KW-1185">Reference proteome</keyword>
<evidence type="ECO:0000256" key="1">
    <source>
        <dbReference type="ARBA" id="ARBA00009156"/>
    </source>
</evidence>
<evidence type="ECO:0000256" key="4">
    <source>
        <dbReference type="ARBA" id="ARBA00022777"/>
    </source>
</evidence>
<reference evidence="10 11" key="1">
    <citation type="submission" date="2021-01" db="EMBL/GenBank/DDBJ databases">
        <title>Genomic Encyclopedia of Type Strains, Phase IV (KMG-IV): sequencing the most valuable type-strain genomes for metagenomic binning, comparative biology and taxonomic classification.</title>
        <authorList>
            <person name="Goeker M."/>
        </authorList>
    </citation>
    <scope>NUCLEOTIDE SEQUENCE [LARGE SCALE GENOMIC DNA]</scope>
    <source>
        <strain evidence="10 11">DSM 23711</strain>
    </source>
</reference>
<dbReference type="Pfam" id="PF02782">
    <property type="entry name" value="FGGY_C"/>
    <property type="match status" value="1"/>
</dbReference>
<dbReference type="SUPFAM" id="SSF53067">
    <property type="entry name" value="Actin-like ATPase domain"/>
    <property type="match status" value="2"/>
</dbReference>
<evidence type="ECO:0000256" key="3">
    <source>
        <dbReference type="ARBA" id="ARBA00022741"/>
    </source>
</evidence>
<keyword evidence="4 10" id="KW-0418">Kinase</keyword>